<evidence type="ECO:0000256" key="15">
    <source>
        <dbReference type="ARBA" id="ARBA00023291"/>
    </source>
</evidence>
<evidence type="ECO:0000256" key="7">
    <source>
        <dbReference type="ARBA" id="ARBA00022643"/>
    </source>
</evidence>
<dbReference type="GO" id="GO:0051538">
    <property type="term" value="F:3 iron, 4 sulfur cluster binding"/>
    <property type="evidence" value="ECO:0007669"/>
    <property type="project" value="UniProtKB-KW"/>
</dbReference>
<dbReference type="Pfam" id="PF01645">
    <property type="entry name" value="Glu_synthase"/>
    <property type="match status" value="1"/>
</dbReference>
<keyword evidence="15" id="KW-0003">3Fe-4S</keyword>
<dbReference type="Proteomes" id="UP000095658">
    <property type="component" value="Unassembled WGS sequence"/>
</dbReference>
<evidence type="ECO:0000256" key="11">
    <source>
        <dbReference type="ARBA" id="ARBA00023002"/>
    </source>
</evidence>
<name>A0A1E7DQ15_9BACI</name>
<dbReference type="PANTHER" id="PTHR11938:SF133">
    <property type="entry name" value="GLUTAMATE SYNTHASE (NADH)"/>
    <property type="match status" value="1"/>
</dbReference>
<evidence type="ECO:0000256" key="12">
    <source>
        <dbReference type="ARBA" id="ARBA00023004"/>
    </source>
</evidence>
<evidence type="ECO:0000256" key="4">
    <source>
        <dbReference type="ARBA" id="ARBA00009716"/>
    </source>
</evidence>
<dbReference type="FunFam" id="2.160.20.60:FF:000001">
    <property type="entry name" value="Glutamate synthase, large subunit"/>
    <property type="match status" value="1"/>
</dbReference>
<dbReference type="InterPro" id="IPR017932">
    <property type="entry name" value="GATase_2_dom"/>
</dbReference>
<feature type="region of interest" description="Disordered" evidence="17">
    <location>
        <begin position="907"/>
        <end position="927"/>
    </location>
</feature>
<keyword evidence="8" id="KW-0479">Metal-binding</keyword>
<dbReference type="PANTHER" id="PTHR11938">
    <property type="entry name" value="FAD NADPH DEHYDROGENASE/OXIDOREDUCTASE"/>
    <property type="match status" value="1"/>
</dbReference>
<dbReference type="GO" id="GO:0046872">
    <property type="term" value="F:metal ion binding"/>
    <property type="evidence" value="ECO:0007669"/>
    <property type="project" value="UniProtKB-KW"/>
</dbReference>
<keyword evidence="13" id="KW-0411">Iron-sulfur</keyword>
<evidence type="ECO:0000259" key="18">
    <source>
        <dbReference type="PROSITE" id="PS51278"/>
    </source>
</evidence>
<evidence type="ECO:0000256" key="16">
    <source>
        <dbReference type="ARBA" id="ARBA00029440"/>
    </source>
</evidence>
<feature type="compositionally biased region" description="Basic and acidic residues" evidence="17">
    <location>
        <begin position="917"/>
        <end position="927"/>
    </location>
</feature>
<comment type="cofactor">
    <cofactor evidence="1">
        <name>FMN</name>
        <dbReference type="ChEBI" id="CHEBI:58210"/>
    </cofactor>
</comment>
<organism evidence="19 20">
    <name type="scientific">Domibacillus iocasae</name>
    <dbReference type="NCBI Taxonomy" id="1714016"/>
    <lineage>
        <taxon>Bacteria</taxon>
        <taxon>Bacillati</taxon>
        <taxon>Bacillota</taxon>
        <taxon>Bacilli</taxon>
        <taxon>Bacillales</taxon>
        <taxon>Bacillaceae</taxon>
        <taxon>Domibacillus</taxon>
    </lineage>
</organism>
<dbReference type="Pfam" id="PF04898">
    <property type="entry name" value="Glu_syn_central"/>
    <property type="match status" value="1"/>
</dbReference>
<dbReference type="InterPro" id="IPR002489">
    <property type="entry name" value="Glu_synth_asu_C"/>
</dbReference>
<dbReference type="FunFam" id="3.60.20.10:FF:000001">
    <property type="entry name" value="Glutamate synthase, large subunit"/>
    <property type="match status" value="1"/>
</dbReference>
<keyword evidence="14" id="KW-0314">Glutamate biosynthesis</keyword>
<dbReference type="CDD" id="cd02808">
    <property type="entry name" value="GltS_FMN"/>
    <property type="match status" value="1"/>
</dbReference>
<dbReference type="GO" id="GO:0015930">
    <property type="term" value="F:glutamate synthase activity"/>
    <property type="evidence" value="ECO:0007669"/>
    <property type="project" value="InterPro"/>
</dbReference>
<evidence type="ECO:0000256" key="9">
    <source>
        <dbReference type="ARBA" id="ARBA00022827"/>
    </source>
</evidence>
<comment type="similarity">
    <text evidence="4">Belongs to the glutamate synthase family.</text>
</comment>
<dbReference type="CDD" id="cd00713">
    <property type="entry name" value="GltS"/>
    <property type="match status" value="1"/>
</dbReference>
<dbReference type="CDD" id="cd00982">
    <property type="entry name" value="gltB_C"/>
    <property type="match status" value="1"/>
</dbReference>
<evidence type="ECO:0000256" key="17">
    <source>
        <dbReference type="SAM" id="MobiDB-lite"/>
    </source>
</evidence>
<proteinExistence type="inferred from homology"/>
<keyword evidence="10" id="KW-0315">Glutamine amidotransferase</keyword>
<dbReference type="Gene3D" id="3.60.20.10">
    <property type="entry name" value="Glutamine Phosphoribosylpyrophosphate, subunit 1, domain 1"/>
    <property type="match status" value="1"/>
</dbReference>
<comment type="cofactor">
    <cofactor evidence="2">
        <name>[3Fe-4S] cluster</name>
        <dbReference type="ChEBI" id="CHEBI:21137"/>
    </cofactor>
</comment>
<evidence type="ECO:0000256" key="2">
    <source>
        <dbReference type="ARBA" id="ARBA00001927"/>
    </source>
</evidence>
<evidence type="ECO:0000313" key="19">
    <source>
        <dbReference type="EMBL" id="OES45095.1"/>
    </source>
</evidence>
<dbReference type="InterPro" id="IPR013785">
    <property type="entry name" value="Aldolase_TIM"/>
</dbReference>
<dbReference type="RefSeq" id="WP_069937977.1">
    <property type="nucleotide sequence ID" value="NZ_MAMP01000020.1"/>
</dbReference>
<evidence type="ECO:0000256" key="13">
    <source>
        <dbReference type="ARBA" id="ARBA00023014"/>
    </source>
</evidence>
<evidence type="ECO:0000256" key="10">
    <source>
        <dbReference type="ARBA" id="ARBA00022962"/>
    </source>
</evidence>
<dbReference type="InterPro" id="IPR050711">
    <property type="entry name" value="ET-N_metabolism_enzyme"/>
</dbReference>
<dbReference type="STRING" id="1714016.BA724_03540"/>
<dbReference type="EMBL" id="MAMP01000020">
    <property type="protein sequence ID" value="OES45095.1"/>
    <property type="molecule type" value="Genomic_DNA"/>
</dbReference>
<dbReference type="OrthoDB" id="9758182at2"/>
<dbReference type="InterPro" id="IPR036485">
    <property type="entry name" value="Glu_synth_asu_C_sf"/>
</dbReference>
<gene>
    <name evidence="19" type="ORF">BA724_03540</name>
</gene>
<sequence>MNLHGYPEKQGLYDPQNEHDACGIGFIANIKGRPSHKIVQDGIHMLCRLEHRGGNLNGTTGDGAGIMLQICDDFFRKECENSNIILPAPYEYAVGMFFLPKNKKEREQIQVETELIIHEEGLKLLGWRDVPVNPEAAGPEALVIAPYVMQLFVEKNTKHKTEKDFERALYIMRKRIENEIGRNPDVKGTFYIPSFSTRTIIYKGMLTPEQIDQYYIDLAKEDYQSAFSLVHSRFSTNTFPSWERAHPYRYLIHNGEINTNRGNVSWMQAREKAGYSKLFGDQYKDLLPIIDTNGSDSAMLDNAVEFLTLSGRSLPHAAMMLIPEPWDRDPHMADPKKAFYEYHSCLMEPWDGPTSISFTDGRKIGTILDRNGLRPARYYVTDDDHIIYSSEVGTIEVDEKRIVKKETVSAGEMLLVDLEEGRIVSDEEIKQEITTAEPYREWLDNNLTHITDLEEPSDAQEKSFSETEMLNLHKAFGYTYDELTKQIAPMATEKTDPIGSMGYDAPLAILSERPQLLYNYFKQLFAQVTNPPIDAIREDNVVSMMTLLGNEGNILTPSAENSRRIRLETPILGEKEWNKISFNKKEAFKTETLSLLFNTKGRASLSDAMTQLFKQADAAIETGTSILILSDRGVSNKKAAVPALLAVSGLHHHLIKTGRRTNVSLVLDTAEARDVHQFCCLIGYGADAIYPYLAIASLRSMVADGTIQNMSSEEAEKNYNYAATSGIIKVMAKMGISTVQSYRGAQIFEAVGIGHDVIETYFTGTTTALSGITLDVVLQETLARHHDAFGKGEFSDPTLDSSGEFAWRRTGEKHAFNPKTIHMLQHASRTNDYELYKQYSSLVNEENIMFLRGLLDLDFSARPSIPLEEVEPLENIFKRFKSGAMSYGSISKEAHESLAIALNRLGGKSNSGEGGEDSARYTKDANGDMRSSSIKQVASGRFGVTSEYLNTATEIQIKMAQGAKPGEGGHLPGKKVYPWIAETRGSTPGVGLISPPPHHDIYSIEDLAQLIYDLKNANHNARINVKLVAKTGVGTIAAGVAKGLADVILVSGYEGGTGASPKTSIKHAGIPWEIGLAETHQTLLMNGLREKVTLETDGKLMNGRDVVMAALLGAEEFGFATAPLVVLGCVMMRVCHMDTCPVGVATQNPALREKFTGDADHVVNYLTFVGREIRELMAELGFRTIDEMIGQKQVLKPHVRKDQHPKAKYLDLFPLLYMTPLKPGQKQYKTKDQDYKLDRTIDRRLLLDAVRPALENKEVVAGEFDIVNTDRAAGTITGSAVTLAYGAEGLPENTVQFTFNGSAGQSFGAFLPKGLTFAVNGDANDYFGKGLSGGRLIVRPHSDANLVPHEHAICGNVNLYGATKGEAFINGRAGTRFAVRNSGADIVVEGITDHGCEYMTGGRVVVLGPTGRNFAAGMSGGIAYLYAPEREYTESRVNREMVLTESLDGTQEESELKALITSHVQWTGSPIAVSILENWETEKNNFIRVIPYEYKEMMKSISYYEQQGMKTADAKYAAFTEKKMPVVENA</sequence>
<reference evidence="19 20" key="1">
    <citation type="submission" date="2016-06" db="EMBL/GenBank/DDBJ databases">
        <title>Domibacillus iocasae genome sequencing.</title>
        <authorList>
            <person name="Verma A."/>
            <person name="Pal Y."/>
            <person name="Ojha A.K."/>
            <person name="Krishnamurthi S."/>
        </authorList>
    </citation>
    <scope>NUCLEOTIDE SEQUENCE [LARGE SCALE GENOMIC DNA]</scope>
    <source>
        <strain evidence="19 20">DSM 29979</strain>
    </source>
</reference>
<evidence type="ECO:0000256" key="8">
    <source>
        <dbReference type="ARBA" id="ARBA00022723"/>
    </source>
</evidence>
<dbReference type="Pfam" id="PF00310">
    <property type="entry name" value="GATase_2"/>
    <property type="match status" value="1"/>
</dbReference>
<keyword evidence="5" id="KW-0028">Amino-acid biosynthesis</keyword>
<evidence type="ECO:0000256" key="5">
    <source>
        <dbReference type="ARBA" id="ARBA00022605"/>
    </source>
</evidence>
<dbReference type="GO" id="GO:0019676">
    <property type="term" value="P:ammonia assimilation cycle"/>
    <property type="evidence" value="ECO:0007669"/>
    <property type="project" value="TreeGrafter"/>
</dbReference>
<dbReference type="SUPFAM" id="SSF56235">
    <property type="entry name" value="N-terminal nucleophile aminohydrolases (Ntn hydrolases)"/>
    <property type="match status" value="1"/>
</dbReference>
<evidence type="ECO:0000256" key="3">
    <source>
        <dbReference type="ARBA" id="ARBA00001974"/>
    </source>
</evidence>
<dbReference type="InterPro" id="IPR002932">
    <property type="entry name" value="Glu_synthdom"/>
</dbReference>
<evidence type="ECO:0000256" key="14">
    <source>
        <dbReference type="ARBA" id="ARBA00023164"/>
    </source>
</evidence>
<dbReference type="InterPro" id="IPR006982">
    <property type="entry name" value="Glu_synth_centr_N"/>
</dbReference>
<accession>A0A1E7DQ15</accession>
<protein>
    <submittedName>
        <fullName evidence="19">Glutamate synthase subunit alpha</fullName>
    </submittedName>
</protein>
<evidence type="ECO:0000256" key="1">
    <source>
        <dbReference type="ARBA" id="ARBA00001917"/>
    </source>
</evidence>
<dbReference type="SUPFAM" id="SSF51395">
    <property type="entry name" value="FMN-linked oxidoreductases"/>
    <property type="match status" value="1"/>
</dbReference>
<keyword evidence="6" id="KW-0285">Flavoprotein</keyword>
<evidence type="ECO:0000313" key="20">
    <source>
        <dbReference type="Proteomes" id="UP000095658"/>
    </source>
</evidence>
<dbReference type="Pfam" id="PF01493">
    <property type="entry name" value="GXGXG"/>
    <property type="match status" value="1"/>
</dbReference>
<dbReference type="Gene3D" id="3.20.20.70">
    <property type="entry name" value="Aldolase class I"/>
    <property type="match status" value="2"/>
</dbReference>
<dbReference type="InterPro" id="IPR029055">
    <property type="entry name" value="Ntn_hydrolases_N"/>
</dbReference>
<keyword evidence="9" id="KW-0274">FAD</keyword>
<keyword evidence="12" id="KW-0408">Iron</keyword>
<comment type="caution">
    <text evidence="19">The sequence shown here is derived from an EMBL/GenBank/DDBJ whole genome shotgun (WGS) entry which is preliminary data.</text>
</comment>
<dbReference type="FunFam" id="3.20.20.70:FF:000031">
    <property type="entry name" value="Glutamate synthase 1 [NADH]"/>
    <property type="match status" value="1"/>
</dbReference>
<keyword evidence="11" id="KW-0560">Oxidoreductase</keyword>
<dbReference type="SUPFAM" id="SSF69336">
    <property type="entry name" value="Alpha subunit of glutamate synthase, C-terminal domain"/>
    <property type="match status" value="1"/>
</dbReference>
<dbReference type="GO" id="GO:0006537">
    <property type="term" value="P:glutamate biosynthetic process"/>
    <property type="evidence" value="ECO:0007669"/>
    <property type="project" value="UniProtKB-KW"/>
</dbReference>
<dbReference type="NCBIfam" id="NF008730">
    <property type="entry name" value="PRK11750.1"/>
    <property type="match status" value="1"/>
</dbReference>
<comment type="cofactor">
    <cofactor evidence="3">
        <name>FAD</name>
        <dbReference type="ChEBI" id="CHEBI:57692"/>
    </cofactor>
</comment>
<keyword evidence="7" id="KW-0288">FMN</keyword>
<comment type="pathway">
    <text evidence="16">Amino-acid biosynthesis.</text>
</comment>
<dbReference type="Gene3D" id="2.160.20.60">
    <property type="entry name" value="Glutamate synthase, alpha subunit, C-terminal domain"/>
    <property type="match status" value="1"/>
</dbReference>
<keyword evidence="20" id="KW-1185">Reference proteome</keyword>
<feature type="domain" description="Glutamine amidotransferase type-2" evidence="18">
    <location>
        <begin position="22"/>
        <end position="419"/>
    </location>
</feature>
<evidence type="ECO:0000256" key="6">
    <source>
        <dbReference type="ARBA" id="ARBA00022630"/>
    </source>
</evidence>
<dbReference type="PROSITE" id="PS51278">
    <property type="entry name" value="GATASE_TYPE_2"/>
    <property type="match status" value="1"/>
</dbReference>